<dbReference type="EMBL" id="GBBM01003966">
    <property type="protein sequence ID" value="JAC31452.1"/>
    <property type="molecule type" value="mRNA"/>
</dbReference>
<dbReference type="AlphaFoldDB" id="A0A023GC72"/>
<proteinExistence type="evidence at transcript level"/>
<dbReference type="InterPro" id="IPR011989">
    <property type="entry name" value="ARM-like"/>
</dbReference>
<reference evidence="2" key="1">
    <citation type="submission" date="2014-03" db="EMBL/GenBank/DDBJ databases">
        <title>The sialotranscriptome of Amblyomma triste, Amblyomma parvum and Amblyomma cajennense ticks, uncovered by 454-based RNA-seq.</title>
        <authorList>
            <person name="Garcia G.R."/>
            <person name="Gardinassi L.G."/>
            <person name="Ribeiro J.M."/>
            <person name="Anatriello E."/>
            <person name="Ferreira B.R."/>
            <person name="Moreira H.N."/>
            <person name="Mafra C."/>
            <person name="Olegario M.M."/>
            <person name="Szabo P.J."/>
            <person name="Miranda-Santos I.K."/>
            <person name="Maruyama S.R."/>
        </authorList>
    </citation>
    <scope>NUCLEOTIDE SEQUENCE</scope>
    <source>
        <strain evidence="2">Mato Grasso do Sul</strain>
        <tissue evidence="2">Salivary glands</tissue>
    </source>
</reference>
<name>A0A023GC72_AMBTT</name>
<dbReference type="InterPro" id="IPR016024">
    <property type="entry name" value="ARM-type_fold"/>
</dbReference>
<sequence>MQRVRHKAVKALGGSSWSDSELCEIAQACDCRTSVGLARTADSDLRCFLSPPPIPDYIMKYSLQECLRMVLSRLPETGAKSCITRSALQAKVQYFDDHHALLSHTALPEHRHLLVEQCALLPLLQRVVQEHSHDVALHSLVAQMLANLALDPALHEPIFRAGWVGILARWLRSSQVLLSFPAGRALANMDTDSLWPTAYRDGVYLLHPQYRDREPSADVILCMAFWGVCSKLGGSMTAAKGANPPGSQQCRPFEAVPARSTMPSPPGQCPSTPCAGQRAG</sequence>
<evidence type="ECO:0000313" key="2">
    <source>
        <dbReference type="EMBL" id="JAC31452.1"/>
    </source>
</evidence>
<dbReference type="SUPFAM" id="SSF48371">
    <property type="entry name" value="ARM repeat"/>
    <property type="match status" value="1"/>
</dbReference>
<evidence type="ECO:0000256" key="1">
    <source>
        <dbReference type="SAM" id="MobiDB-lite"/>
    </source>
</evidence>
<accession>A0A023GC72</accession>
<feature type="region of interest" description="Disordered" evidence="1">
    <location>
        <begin position="237"/>
        <end position="280"/>
    </location>
</feature>
<dbReference type="Gene3D" id="1.25.10.10">
    <property type="entry name" value="Leucine-rich Repeat Variant"/>
    <property type="match status" value="1"/>
</dbReference>
<organism evidence="2">
    <name type="scientific">Amblyomma triste</name>
    <name type="common">Neotropical tick</name>
    <dbReference type="NCBI Taxonomy" id="251400"/>
    <lineage>
        <taxon>Eukaryota</taxon>
        <taxon>Metazoa</taxon>
        <taxon>Ecdysozoa</taxon>
        <taxon>Arthropoda</taxon>
        <taxon>Chelicerata</taxon>
        <taxon>Arachnida</taxon>
        <taxon>Acari</taxon>
        <taxon>Parasitiformes</taxon>
        <taxon>Ixodida</taxon>
        <taxon>Ixodoidea</taxon>
        <taxon>Ixodidae</taxon>
        <taxon>Amblyomminae</taxon>
        <taxon>Amblyomma</taxon>
    </lineage>
</organism>
<protein>
    <submittedName>
        <fullName evidence="2">Uncharacterized protein</fullName>
    </submittedName>
</protein>